<accession>A0A6B3BW96</accession>
<gene>
    <name evidence="2" type="ORF">G3I71_23230</name>
</gene>
<comment type="caution">
    <text evidence="2">The sequence shown here is derived from an EMBL/GenBank/DDBJ whole genome shotgun (WGS) entry which is preliminary data.</text>
</comment>
<dbReference type="RefSeq" id="WP_164316752.1">
    <property type="nucleotide sequence ID" value="NZ_JAAGLU010000019.1"/>
</dbReference>
<dbReference type="AlphaFoldDB" id="A0A6B3BW96"/>
<sequence>MLADDLLARQLAVQQFTEWTDLPYDSDPSRPDPARAVALVTADPACTQNLDHGVQSLLVLQRALLHVPSRPRNPTTAEPVPSAPTVTRSLEVVT</sequence>
<protein>
    <submittedName>
        <fullName evidence="2">Uncharacterized protein</fullName>
    </submittedName>
</protein>
<organism evidence="2">
    <name type="scientific">Streptomyces sp. SID12501</name>
    <dbReference type="NCBI Taxonomy" id="2706042"/>
    <lineage>
        <taxon>Bacteria</taxon>
        <taxon>Bacillati</taxon>
        <taxon>Actinomycetota</taxon>
        <taxon>Actinomycetes</taxon>
        <taxon>Kitasatosporales</taxon>
        <taxon>Streptomycetaceae</taxon>
        <taxon>Streptomyces</taxon>
    </lineage>
</organism>
<evidence type="ECO:0000313" key="2">
    <source>
        <dbReference type="EMBL" id="NEC88657.1"/>
    </source>
</evidence>
<reference evidence="2" key="1">
    <citation type="submission" date="2020-01" db="EMBL/GenBank/DDBJ databases">
        <title>Insect and environment-associated Actinomycetes.</title>
        <authorList>
            <person name="Currrie C."/>
            <person name="Chevrette M."/>
            <person name="Carlson C."/>
            <person name="Stubbendieck R."/>
            <person name="Wendt-Pienkowski E."/>
        </authorList>
    </citation>
    <scope>NUCLEOTIDE SEQUENCE</scope>
    <source>
        <strain evidence="2">SID12501</strain>
    </source>
</reference>
<name>A0A6B3BW96_9ACTN</name>
<proteinExistence type="predicted"/>
<dbReference type="EMBL" id="JAAGLU010000019">
    <property type="protein sequence ID" value="NEC88657.1"/>
    <property type="molecule type" value="Genomic_DNA"/>
</dbReference>
<evidence type="ECO:0000256" key="1">
    <source>
        <dbReference type="SAM" id="MobiDB-lite"/>
    </source>
</evidence>
<feature type="region of interest" description="Disordered" evidence="1">
    <location>
        <begin position="69"/>
        <end position="94"/>
    </location>
</feature>